<gene>
    <name evidence="1" type="ORF">LCGC14_2667630</name>
</gene>
<comment type="caution">
    <text evidence="1">The sequence shown here is derived from an EMBL/GenBank/DDBJ whole genome shotgun (WGS) entry which is preliminary data.</text>
</comment>
<organism evidence="1">
    <name type="scientific">marine sediment metagenome</name>
    <dbReference type="NCBI Taxonomy" id="412755"/>
    <lineage>
        <taxon>unclassified sequences</taxon>
        <taxon>metagenomes</taxon>
        <taxon>ecological metagenomes</taxon>
    </lineage>
</organism>
<protein>
    <recommendedName>
        <fullName evidence="2">PD-(D/E)XK endonuclease-like domain-containing protein</fullName>
    </recommendedName>
</protein>
<reference evidence="1" key="1">
    <citation type="journal article" date="2015" name="Nature">
        <title>Complex archaea that bridge the gap between prokaryotes and eukaryotes.</title>
        <authorList>
            <person name="Spang A."/>
            <person name="Saw J.H."/>
            <person name="Jorgensen S.L."/>
            <person name="Zaremba-Niedzwiedzka K."/>
            <person name="Martijn J."/>
            <person name="Lind A.E."/>
            <person name="van Eijk R."/>
            <person name="Schleper C."/>
            <person name="Guy L."/>
            <person name="Ettema T.J."/>
        </authorList>
    </citation>
    <scope>NUCLEOTIDE SEQUENCE</scope>
</reference>
<accession>A0A0F8ZQ64</accession>
<name>A0A0F8ZQ64_9ZZZZ</name>
<evidence type="ECO:0008006" key="2">
    <source>
        <dbReference type="Google" id="ProtNLM"/>
    </source>
</evidence>
<dbReference type="EMBL" id="LAZR01046688">
    <property type="protein sequence ID" value="KKK95958.1"/>
    <property type="molecule type" value="Genomic_DNA"/>
</dbReference>
<evidence type="ECO:0000313" key="1">
    <source>
        <dbReference type="EMBL" id="KKK95958.1"/>
    </source>
</evidence>
<dbReference type="AlphaFoldDB" id="A0A0F8ZQ64"/>
<sequence>MKAKTHTRYKLESGTQCPGVTTITGILAKPLYNWYWKLGRDGIDSRKHLDFLGDIGTLFHSMIFHHLKGEEAPTADYSQNQIDLASNSFELFLRWEKQHTLEPILMEHQLVSEEYRYGGTPDFYGMIDGVATLLDFKSSGIYSDNFIQLSAYKNLLREHDKKVTNCWVLVLPIKKNEGLKEGQKEDVSVHFEIFKHCLEIYQLKKEIGR</sequence>
<proteinExistence type="predicted"/>